<dbReference type="Gene3D" id="3.40.5.50">
    <property type="match status" value="1"/>
</dbReference>
<evidence type="ECO:0000259" key="7">
    <source>
        <dbReference type="Pfam" id="PF25005"/>
    </source>
</evidence>
<dbReference type="Gene3D" id="1.20.58.1020">
    <property type="match status" value="1"/>
</dbReference>
<dbReference type="InterPro" id="IPR007257">
    <property type="entry name" value="GINS_Psf2"/>
</dbReference>
<dbReference type="Pfam" id="PF05916">
    <property type="entry name" value="Sld5"/>
    <property type="match status" value="1"/>
</dbReference>
<evidence type="ECO:0000313" key="9">
    <source>
        <dbReference type="Proteomes" id="UP000827092"/>
    </source>
</evidence>
<evidence type="ECO:0000256" key="2">
    <source>
        <dbReference type="ARBA" id="ARBA00010565"/>
    </source>
</evidence>
<dbReference type="SUPFAM" id="SSF160059">
    <property type="entry name" value="PriA/YqbF domain"/>
    <property type="match status" value="1"/>
</dbReference>
<name>A0AAV6VSV1_9ARAC</name>
<comment type="caution">
    <text evidence="8">The sequence shown here is derived from an EMBL/GenBank/DDBJ whole genome shotgun (WGS) entry which is preliminary data.</text>
</comment>
<dbReference type="AlphaFoldDB" id="A0AAV6VSV1"/>
<dbReference type="InterPro" id="IPR021151">
    <property type="entry name" value="GINS_A"/>
</dbReference>
<organism evidence="8 9">
    <name type="scientific">Oedothorax gibbosus</name>
    <dbReference type="NCBI Taxonomy" id="931172"/>
    <lineage>
        <taxon>Eukaryota</taxon>
        <taxon>Metazoa</taxon>
        <taxon>Ecdysozoa</taxon>
        <taxon>Arthropoda</taxon>
        <taxon>Chelicerata</taxon>
        <taxon>Arachnida</taxon>
        <taxon>Araneae</taxon>
        <taxon>Araneomorphae</taxon>
        <taxon>Entelegynae</taxon>
        <taxon>Araneoidea</taxon>
        <taxon>Linyphiidae</taxon>
        <taxon>Erigoninae</taxon>
        <taxon>Oedothorax</taxon>
    </lineage>
</organism>
<dbReference type="PIRSF" id="PIRSF028998">
    <property type="entry name" value="GINS_Psf2_subgr"/>
    <property type="match status" value="1"/>
</dbReference>
<keyword evidence="4 5" id="KW-0539">Nucleus</keyword>
<keyword evidence="3 5" id="KW-0235">DNA replication</keyword>
<evidence type="ECO:0000256" key="5">
    <source>
        <dbReference type="PIRNR" id="PIRNR028998"/>
    </source>
</evidence>
<comment type="subcellular location">
    <subcellularLocation>
        <location evidence="1 5">Nucleus</location>
    </subcellularLocation>
</comment>
<feature type="domain" description="DNA replication complex GINS protein PSF2 N-terminal" evidence="7">
    <location>
        <begin position="3"/>
        <end position="61"/>
    </location>
</feature>
<keyword evidence="9" id="KW-1185">Reference proteome</keyword>
<dbReference type="CDD" id="cd21694">
    <property type="entry name" value="GINS_B_Psf2"/>
    <property type="match status" value="1"/>
</dbReference>
<dbReference type="CDD" id="cd11712">
    <property type="entry name" value="GINS_A_psf2"/>
    <property type="match status" value="1"/>
</dbReference>
<accession>A0AAV6VSV1</accession>
<dbReference type="PANTHER" id="PTHR12772">
    <property type="entry name" value="DNA REPLICATION COMPLEX GINS PROTEIN PSF2"/>
    <property type="match status" value="1"/>
</dbReference>
<evidence type="ECO:0000313" key="8">
    <source>
        <dbReference type="EMBL" id="KAG8199729.1"/>
    </source>
</evidence>
<dbReference type="Pfam" id="PF25005">
    <property type="entry name" value="PSF2_N"/>
    <property type="match status" value="1"/>
</dbReference>
<reference evidence="8 9" key="1">
    <citation type="journal article" date="2022" name="Nat. Ecol. Evol.">
        <title>A masculinizing supergene underlies an exaggerated male reproductive morph in a spider.</title>
        <authorList>
            <person name="Hendrickx F."/>
            <person name="De Corte Z."/>
            <person name="Sonet G."/>
            <person name="Van Belleghem S.M."/>
            <person name="Kostlbacher S."/>
            <person name="Vangestel C."/>
        </authorList>
    </citation>
    <scope>NUCLEOTIDE SEQUENCE [LARGE SCALE GENOMIC DNA]</scope>
    <source>
        <strain evidence="8">W744_W776</strain>
    </source>
</reference>
<dbReference type="GO" id="GO:0000811">
    <property type="term" value="C:GINS complex"/>
    <property type="evidence" value="ECO:0007669"/>
    <property type="project" value="TreeGrafter"/>
</dbReference>
<dbReference type="GO" id="GO:0000727">
    <property type="term" value="P:double-strand break repair via break-induced replication"/>
    <property type="evidence" value="ECO:0007669"/>
    <property type="project" value="TreeGrafter"/>
</dbReference>
<dbReference type="GO" id="GO:0006260">
    <property type="term" value="P:DNA replication"/>
    <property type="evidence" value="ECO:0007669"/>
    <property type="project" value="UniProtKB-KW"/>
</dbReference>
<evidence type="ECO:0000256" key="3">
    <source>
        <dbReference type="ARBA" id="ARBA00022705"/>
    </source>
</evidence>
<dbReference type="SUPFAM" id="SSF158573">
    <property type="entry name" value="GINS helical bundle-like"/>
    <property type="match status" value="1"/>
</dbReference>
<evidence type="ECO:0000259" key="6">
    <source>
        <dbReference type="Pfam" id="PF05916"/>
    </source>
</evidence>
<dbReference type="Proteomes" id="UP000827092">
    <property type="component" value="Unassembled WGS sequence"/>
</dbReference>
<comment type="similarity">
    <text evidence="2 5">Belongs to the GINS2/PSF2 family.</text>
</comment>
<feature type="domain" description="GINS subunit" evidence="6">
    <location>
        <begin position="65"/>
        <end position="161"/>
    </location>
</feature>
<dbReference type="FunFam" id="3.40.5.50:FF:000001">
    <property type="entry name" value="DNA replication complex GINS protein PSF2"/>
    <property type="match status" value="1"/>
</dbReference>
<protein>
    <recommendedName>
        <fullName evidence="5">DNA replication complex GINS protein PSF2</fullName>
    </recommendedName>
</protein>
<proteinExistence type="inferred from homology"/>
<dbReference type="InterPro" id="IPR056784">
    <property type="entry name" value="PSF2_N"/>
</dbReference>
<dbReference type="FunFam" id="1.20.58.1020:FF:000001">
    <property type="entry name" value="DNA replication complex GINS protein PSF2"/>
    <property type="match status" value="1"/>
</dbReference>
<sequence length="191" mass="21797">MEPSELEFLAEQETVTVIPNFTHGKLYLIRGDCGPFTPSIPIQVPLWLAINLRQRQKCRILPPDWMDVEKLEEIKQEETESTVFTPMPSEHYKEIAQLLFDVAIPDIPNADDVQTLIKDIWDIRMAKLRSSVDAFIRSGESHAQVDNLTVFEINFVRPLLTAALYQLQKFKRATVASSQNDSMSQSSSSFL</sequence>
<evidence type="ECO:0000256" key="4">
    <source>
        <dbReference type="ARBA" id="ARBA00023242"/>
    </source>
</evidence>
<evidence type="ECO:0000256" key="1">
    <source>
        <dbReference type="ARBA" id="ARBA00004123"/>
    </source>
</evidence>
<comment type="subunit">
    <text evidence="5">Component of the GINS complex.</text>
</comment>
<dbReference type="GO" id="GO:0071162">
    <property type="term" value="C:CMG complex"/>
    <property type="evidence" value="ECO:0007669"/>
    <property type="project" value="UniProtKB-ARBA"/>
</dbReference>
<dbReference type="InterPro" id="IPR036224">
    <property type="entry name" value="GINS_bundle-like_dom_sf"/>
</dbReference>
<gene>
    <name evidence="8" type="ORF">JTE90_000825</name>
</gene>
<dbReference type="PANTHER" id="PTHR12772:SF0">
    <property type="entry name" value="DNA REPLICATION COMPLEX GINS PROTEIN PSF2"/>
    <property type="match status" value="1"/>
</dbReference>
<dbReference type="EMBL" id="JAFNEN010000024">
    <property type="protein sequence ID" value="KAG8199729.1"/>
    <property type="molecule type" value="Genomic_DNA"/>
</dbReference>